<dbReference type="PROSITE" id="PS50893">
    <property type="entry name" value="ABC_TRANSPORTER_2"/>
    <property type="match status" value="1"/>
</dbReference>
<dbReference type="InterPro" id="IPR003439">
    <property type="entry name" value="ABC_transporter-like_ATP-bd"/>
</dbReference>
<evidence type="ECO:0000256" key="4">
    <source>
        <dbReference type="ARBA" id="ARBA00066388"/>
    </source>
</evidence>
<sequence length="452" mass="46324">MKTSGVEFRGLRRVFGRTVALDGLDLAVEPGELMALLGPSGCGKTTALRCVAGFEHPDAGAVLIDGKDITRLPANRRDAGMVFQSYSLFPNLNARDNVAFGLRVRKVPAARRHARAAELLELVGLPEHGGRYPHELSGGQQQRVALARALALEPRVLLLDEPLSALDAKVRVALREEIRRLQLDLGITTIFVTHDQEEALSIADRVAVLRDGRLEQVGPPAEVYDRPATPFVAEFVGTMNRVPGRLSTVSGASTLSGASGGSGASTLSGASGGSGASGVSGAEVTVLGRLMPVDGPVPSSPEVDVLVRPEAVIVTPEPGGRALVVASSFRGSSARLRVSLGDAPGDLEILADVPGHDAVRLAPGTQVTVTLVQRPVLVSPRPAPSTSPATAATPPASSASPDPAGPSAIPPTPSDPADPSAASRDPAAPSDGAGTAGTTAEATGAAVRRDGR</sequence>
<dbReference type="EC" id="7.6.2.9" evidence="4"/>
<accession>A0A8J3T3S7</accession>
<feature type="compositionally biased region" description="Low complexity" evidence="5">
    <location>
        <begin position="384"/>
        <end position="407"/>
    </location>
</feature>
<evidence type="ECO:0000256" key="3">
    <source>
        <dbReference type="ARBA" id="ARBA00022840"/>
    </source>
</evidence>
<keyword evidence="8" id="KW-1185">Reference proteome</keyword>
<protein>
    <recommendedName>
        <fullName evidence="4">ABC-type quaternary amine transporter</fullName>
        <ecNumber evidence="4">7.6.2.9</ecNumber>
    </recommendedName>
</protein>
<dbReference type="GO" id="GO:0005524">
    <property type="term" value="F:ATP binding"/>
    <property type="evidence" value="ECO:0007669"/>
    <property type="project" value="UniProtKB-KW"/>
</dbReference>
<name>A0A8J3T3S7_9ACTN</name>
<dbReference type="EMBL" id="BOOK01000041">
    <property type="protein sequence ID" value="GII03723.1"/>
    <property type="molecule type" value="Genomic_DNA"/>
</dbReference>
<proteinExistence type="predicted"/>
<dbReference type="InterPro" id="IPR027417">
    <property type="entry name" value="P-loop_NTPase"/>
</dbReference>
<feature type="region of interest" description="Disordered" evidence="5">
    <location>
        <begin position="378"/>
        <end position="452"/>
    </location>
</feature>
<dbReference type="SUPFAM" id="SSF50331">
    <property type="entry name" value="MOP-like"/>
    <property type="match status" value="1"/>
</dbReference>
<dbReference type="FunFam" id="3.40.50.300:FF:000425">
    <property type="entry name" value="Probable ABC transporter, ATP-binding subunit"/>
    <property type="match status" value="1"/>
</dbReference>
<keyword evidence="3 7" id="KW-0067">ATP-binding</keyword>
<dbReference type="GO" id="GO:0016887">
    <property type="term" value="F:ATP hydrolysis activity"/>
    <property type="evidence" value="ECO:0007669"/>
    <property type="project" value="InterPro"/>
</dbReference>
<dbReference type="InterPro" id="IPR050093">
    <property type="entry name" value="ABC_SmlMolc_Importer"/>
</dbReference>
<keyword evidence="2" id="KW-0547">Nucleotide-binding</keyword>
<feature type="region of interest" description="Disordered" evidence="5">
    <location>
        <begin position="254"/>
        <end position="275"/>
    </location>
</feature>
<dbReference type="GO" id="GO:0015418">
    <property type="term" value="F:ABC-type quaternary ammonium compound transporting activity"/>
    <property type="evidence" value="ECO:0007669"/>
    <property type="project" value="UniProtKB-EC"/>
</dbReference>
<dbReference type="Proteomes" id="UP000634476">
    <property type="component" value="Unassembled WGS sequence"/>
</dbReference>
<dbReference type="Pfam" id="PF08402">
    <property type="entry name" value="TOBE_2"/>
    <property type="match status" value="1"/>
</dbReference>
<comment type="caution">
    <text evidence="7">The sequence shown here is derived from an EMBL/GenBank/DDBJ whole genome shotgun (WGS) entry which is preliminary data.</text>
</comment>
<dbReference type="InterPro" id="IPR017871">
    <property type="entry name" value="ABC_transporter-like_CS"/>
</dbReference>
<reference evidence="7" key="1">
    <citation type="submission" date="2021-01" db="EMBL/GenBank/DDBJ databases">
        <title>Whole genome shotgun sequence of Planobispora takensis NBRC 109077.</title>
        <authorList>
            <person name="Komaki H."/>
            <person name="Tamura T."/>
        </authorList>
    </citation>
    <scope>NUCLEOTIDE SEQUENCE</scope>
    <source>
        <strain evidence="7">NBRC 109077</strain>
    </source>
</reference>
<evidence type="ECO:0000256" key="1">
    <source>
        <dbReference type="ARBA" id="ARBA00022448"/>
    </source>
</evidence>
<feature type="domain" description="ABC transporter" evidence="6">
    <location>
        <begin position="6"/>
        <end position="236"/>
    </location>
</feature>
<keyword evidence="1" id="KW-0813">Transport</keyword>
<dbReference type="InterPro" id="IPR013611">
    <property type="entry name" value="Transp-assoc_OB_typ2"/>
</dbReference>
<evidence type="ECO:0000256" key="5">
    <source>
        <dbReference type="SAM" id="MobiDB-lite"/>
    </source>
</evidence>
<dbReference type="GO" id="GO:0043190">
    <property type="term" value="C:ATP-binding cassette (ABC) transporter complex"/>
    <property type="evidence" value="ECO:0007669"/>
    <property type="project" value="InterPro"/>
</dbReference>
<dbReference type="Pfam" id="PF00005">
    <property type="entry name" value="ABC_tran"/>
    <property type="match status" value="1"/>
</dbReference>
<evidence type="ECO:0000313" key="7">
    <source>
        <dbReference type="EMBL" id="GII03723.1"/>
    </source>
</evidence>
<dbReference type="PROSITE" id="PS00211">
    <property type="entry name" value="ABC_TRANSPORTER_1"/>
    <property type="match status" value="1"/>
</dbReference>
<dbReference type="PANTHER" id="PTHR42781:SF4">
    <property type="entry name" value="SPERMIDINE_PUTRESCINE IMPORT ATP-BINDING PROTEIN POTA"/>
    <property type="match status" value="1"/>
</dbReference>
<dbReference type="SUPFAM" id="SSF52540">
    <property type="entry name" value="P-loop containing nucleoside triphosphate hydrolases"/>
    <property type="match status" value="1"/>
</dbReference>
<gene>
    <name evidence="7" type="ORF">Pta02_57310</name>
</gene>
<dbReference type="AlphaFoldDB" id="A0A8J3T3S7"/>
<dbReference type="Gene3D" id="3.40.50.300">
    <property type="entry name" value="P-loop containing nucleotide triphosphate hydrolases"/>
    <property type="match status" value="1"/>
</dbReference>
<feature type="compositionally biased region" description="Low complexity" evidence="5">
    <location>
        <begin position="417"/>
        <end position="446"/>
    </location>
</feature>
<dbReference type="PANTHER" id="PTHR42781">
    <property type="entry name" value="SPERMIDINE/PUTRESCINE IMPORT ATP-BINDING PROTEIN POTA"/>
    <property type="match status" value="1"/>
</dbReference>
<organism evidence="7 8">
    <name type="scientific">Planobispora takensis</name>
    <dbReference type="NCBI Taxonomy" id="1367882"/>
    <lineage>
        <taxon>Bacteria</taxon>
        <taxon>Bacillati</taxon>
        <taxon>Actinomycetota</taxon>
        <taxon>Actinomycetes</taxon>
        <taxon>Streptosporangiales</taxon>
        <taxon>Streptosporangiaceae</taxon>
        <taxon>Planobispora</taxon>
    </lineage>
</organism>
<dbReference type="InterPro" id="IPR003593">
    <property type="entry name" value="AAA+_ATPase"/>
</dbReference>
<evidence type="ECO:0000313" key="8">
    <source>
        <dbReference type="Proteomes" id="UP000634476"/>
    </source>
</evidence>
<evidence type="ECO:0000259" key="6">
    <source>
        <dbReference type="PROSITE" id="PS50893"/>
    </source>
</evidence>
<dbReference type="InterPro" id="IPR008995">
    <property type="entry name" value="Mo/tungstate-bd_C_term_dom"/>
</dbReference>
<evidence type="ECO:0000256" key="2">
    <source>
        <dbReference type="ARBA" id="ARBA00022741"/>
    </source>
</evidence>
<dbReference type="SMART" id="SM00382">
    <property type="entry name" value="AAA"/>
    <property type="match status" value="1"/>
</dbReference>
<dbReference type="RefSeq" id="WP_239131284.1">
    <property type="nucleotide sequence ID" value="NZ_BOOK01000041.1"/>
</dbReference>